<sequence>DLLRIGKAQPGKEMILYPLNGHTPYATAIFIAIA</sequence>
<dbReference type="EMBL" id="AZMM01008750">
    <property type="protein sequence ID" value="ETJ37015.1"/>
    <property type="molecule type" value="Genomic_DNA"/>
</dbReference>
<gene>
    <name evidence="1" type="ORF">Q604_UNBC08750G0001</name>
</gene>
<reference evidence="1" key="1">
    <citation type="submission" date="2013-12" db="EMBL/GenBank/DDBJ databases">
        <title>A Varibaculum cambriense genome reconstructed from a premature infant gut community with otherwise low bacterial novelty that shifts toward anaerobic metabolism during the third week of life.</title>
        <authorList>
            <person name="Brown C.T."/>
            <person name="Sharon I."/>
            <person name="Thomas B.C."/>
            <person name="Castelle C.J."/>
            <person name="Morowitz M.J."/>
            <person name="Banfield J.F."/>
        </authorList>
    </citation>
    <scope>NUCLEOTIDE SEQUENCE</scope>
</reference>
<dbReference type="AlphaFoldDB" id="W1Y5S2"/>
<proteinExistence type="predicted"/>
<protein>
    <submittedName>
        <fullName evidence="1">Uncharacterized protein</fullName>
    </submittedName>
</protein>
<organism evidence="1">
    <name type="scientific">human gut metagenome</name>
    <dbReference type="NCBI Taxonomy" id="408170"/>
    <lineage>
        <taxon>unclassified sequences</taxon>
        <taxon>metagenomes</taxon>
        <taxon>organismal metagenomes</taxon>
    </lineage>
</organism>
<comment type="caution">
    <text evidence="1">The sequence shown here is derived from an EMBL/GenBank/DDBJ whole genome shotgun (WGS) entry which is preliminary data.</text>
</comment>
<feature type="non-terminal residue" evidence="1">
    <location>
        <position position="1"/>
    </location>
</feature>
<name>W1Y5S2_9ZZZZ</name>
<accession>W1Y5S2</accession>
<evidence type="ECO:0000313" key="1">
    <source>
        <dbReference type="EMBL" id="ETJ37015.1"/>
    </source>
</evidence>